<feature type="transmembrane region" description="Helical" evidence="15">
    <location>
        <begin position="234"/>
        <end position="257"/>
    </location>
</feature>
<dbReference type="EMBL" id="JACAGC010000021">
    <property type="protein sequence ID" value="KAF6292927.1"/>
    <property type="molecule type" value="Genomic_DNA"/>
</dbReference>
<dbReference type="InterPro" id="IPR003598">
    <property type="entry name" value="Ig_sub2"/>
</dbReference>
<keyword evidence="9" id="KW-0449">Lipoprotein</keyword>
<dbReference type="Pfam" id="PF13927">
    <property type="entry name" value="Ig_3"/>
    <property type="match status" value="1"/>
</dbReference>
<dbReference type="Gene3D" id="2.60.40.10">
    <property type="entry name" value="Immunoglobulins"/>
    <property type="match status" value="2"/>
</dbReference>
<evidence type="ECO:0000256" key="4">
    <source>
        <dbReference type="ARBA" id="ARBA00022989"/>
    </source>
</evidence>
<dbReference type="SMART" id="SM00409">
    <property type="entry name" value="IG"/>
    <property type="match status" value="2"/>
</dbReference>
<sequence length="304" mass="33027">MVGTPWPGLWTLCVVWATVSAISVETPQEVLRAARGKSVTLPCHYQTSSSERDGVVKWGKLLRTHTESVFTWTFSTQSSIQGELYKGRVNISDKVQQSDASITIDQLTMDDNGTYECSLMLMTDLDGTTNSRVRLLVLVPPSKPDCGIVGDTVIGNNIQLTCQSKEGSPTPQYSWKSYDLLHQERAGAPAVGQTLSLKNISSDMSGYYICTSSNEVGTESCNITVAVRPPSMNVALYAGIAGGVLAALILIGVLVYCCCCREKSEAEDARPNRTIYREPPEQLSKHSGGEPLQELSGGEDTEEY</sequence>
<dbReference type="Proteomes" id="UP000585614">
    <property type="component" value="Unassembled WGS sequence"/>
</dbReference>
<proteinExistence type="predicted"/>
<evidence type="ECO:0000256" key="14">
    <source>
        <dbReference type="SAM" id="MobiDB-lite"/>
    </source>
</evidence>
<dbReference type="Proteomes" id="UP000472240">
    <property type="component" value="Chromosome 22"/>
</dbReference>
<dbReference type="Ensembl" id="ENSRFET00010029953.1">
    <property type="protein sequence ID" value="ENSRFEP00010027578.1"/>
    <property type="gene ID" value="ENSRFEG00010018361.1"/>
</dbReference>
<dbReference type="InterPro" id="IPR036179">
    <property type="entry name" value="Ig-like_dom_sf"/>
</dbReference>
<dbReference type="Pfam" id="PF07686">
    <property type="entry name" value="V-set"/>
    <property type="match status" value="1"/>
</dbReference>
<evidence type="ECO:0000256" key="8">
    <source>
        <dbReference type="ARBA" id="ARBA00023180"/>
    </source>
</evidence>
<evidence type="ECO:0000256" key="11">
    <source>
        <dbReference type="ARBA" id="ARBA00055446"/>
    </source>
</evidence>
<dbReference type="GeneID" id="117015392"/>
<dbReference type="CTD" id="10223"/>
<evidence type="ECO:0000256" key="7">
    <source>
        <dbReference type="ARBA" id="ARBA00023157"/>
    </source>
</evidence>
<evidence type="ECO:0000256" key="9">
    <source>
        <dbReference type="ARBA" id="ARBA00023288"/>
    </source>
</evidence>
<dbReference type="FunFam" id="2.60.40.10:FF:001969">
    <property type="entry name" value="Cell surface A33 antigen"/>
    <property type="match status" value="1"/>
</dbReference>
<reference evidence="19 20" key="2">
    <citation type="journal article" date="2018" name="Annu Rev Anim Biosci">
        <title>Bat Biology, Genomes, and the Bat1K Project: To Generate Chromosome-Level Genomes for All Living Bat Species.</title>
        <authorList>
            <person name="Teeling E.C."/>
            <person name="Vernes S.C."/>
            <person name="Davalos L.M."/>
            <person name="Ray D.A."/>
            <person name="Gilbert M.T.P."/>
            <person name="Myers E."/>
        </authorList>
    </citation>
    <scope>NUCLEOTIDE SEQUENCE</scope>
</reference>
<dbReference type="InterPro" id="IPR013783">
    <property type="entry name" value="Ig-like_fold"/>
</dbReference>
<keyword evidence="4 15" id="KW-1133">Transmembrane helix</keyword>
<keyword evidence="20" id="KW-1185">Reference proteome</keyword>
<gene>
    <name evidence="19" type="primary">GPA33</name>
    <name evidence="18" type="ORF">mRhiFer1_005859</name>
</gene>
<dbReference type="SMART" id="SM00408">
    <property type="entry name" value="IGc2"/>
    <property type="match status" value="1"/>
</dbReference>
<dbReference type="GO" id="GO:0005886">
    <property type="term" value="C:plasma membrane"/>
    <property type="evidence" value="ECO:0007669"/>
    <property type="project" value="InterPro"/>
</dbReference>
<dbReference type="SMART" id="SM00406">
    <property type="entry name" value="IGv"/>
    <property type="match status" value="1"/>
</dbReference>
<feature type="signal peptide" evidence="16">
    <location>
        <begin position="1"/>
        <end position="21"/>
    </location>
</feature>
<dbReference type="InterPro" id="IPR003599">
    <property type="entry name" value="Ig_sub"/>
</dbReference>
<dbReference type="InterPro" id="IPR007110">
    <property type="entry name" value="Ig-like_dom"/>
</dbReference>
<dbReference type="PANTHER" id="PTHR44969:SF1">
    <property type="entry name" value="CELL SURFACE A33 ANTIGEN"/>
    <property type="match status" value="1"/>
</dbReference>
<evidence type="ECO:0000256" key="6">
    <source>
        <dbReference type="ARBA" id="ARBA00023139"/>
    </source>
</evidence>
<dbReference type="FunFam" id="2.60.40.10:FF:000095">
    <property type="entry name" value="immunoglobulin superfamily member 11 isoform X1"/>
    <property type="match status" value="1"/>
</dbReference>
<feature type="region of interest" description="Disordered" evidence="14">
    <location>
        <begin position="267"/>
        <end position="304"/>
    </location>
</feature>
<evidence type="ECO:0000256" key="16">
    <source>
        <dbReference type="SAM" id="SignalP"/>
    </source>
</evidence>
<reference evidence="18 21" key="4">
    <citation type="journal article" date="2020" name="Nature">
        <title>Six reference-quality genomes reveal evolution of bat adaptations.</title>
        <authorList>
            <person name="Jebb D."/>
            <person name="Huang Z."/>
            <person name="Pippel M."/>
            <person name="Hughes G.M."/>
            <person name="Lavrichenko K."/>
            <person name="Devanna P."/>
            <person name="Winkler S."/>
            <person name="Jermiin L.S."/>
            <person name="Skirmuntt E.C."/>
            <person name="Katzourakis A."/>
            <person name="Burkitt-Gray L."/>
            <person name="Ray D.A."/>
            <person name="Sullivan K.A.M."/>
            <person name="Roscito J.G."/>
            <person name="Kirilenko B.M."/>
            <person name="Davalos L.M."/>
            <person name="Corthals A.P."/>
            <person name="Power M.L."/>
            <person name="Jones G."/>
            <person name="Ransome R.D."/>
            <person name="Dechmann D.K.N."/>
            <person name="Locatelli A.G."/>
            <person name="Puechmaille S.J."/>
            <person name="Fedrigo O."/>
            <person name="Jarvis E.D."/>
            <person name="Hiller M."/>
            <person name="Vernes S.C."/>
            <person name="Myers E.W."/>
            <person name="Teeling E.C."/>
        </authorList>
    </citation>
    <scope>NUCLEOTIDE SEQUENCE [LARGE SCALE GENOMIC DNA]</scope>
    <source>
        <strain evidence="18">MRhiFer1</strain>
        <tissue evidence="18">Lung</tissue>
    </source>
</reference>
<dbReference type="InterPro" id="IPR042474">
    <property type="entry name" value="A33"/>
</dbReference>
<evidence type="ECO:0000256" key="1">
    <source>
        <dbReference type="ARBA" id="ARBA00004479"/>
    </source>
</evidence>
<evidence type="ECO:0000256" key="10">
    <source>
        <dbReference type="ARBA" id="ARBA00023319"/>
    </source>
</evidence>
<evidence type="ECO:0000313" key="18">
    <source>
        <dbReference type="EMBL" id="KAF6292927.1"/>
    </source>
</evidence>
<reference evidence="19 20" key="3">
    <citation type="submission" date="2018-12" db="EMBL/GenBank/DDBJ databases">
        <title>G10K-VGP greater horseshoe bat female genome, primary haplotype.</title>
        <authorList>
            <person name="Teeling E."/>
            <person name="Myers G."/>
            <person name="Vernes S."/>
            <person name="Pippel M."/>
            <person name="Winkler S."/>
            <person name="Fedrigo O."/>
            <person name="Rhie A."/>
            <person name="Koren S."/>
            <person name="Phillippy A."/>
            <person name="Lewin H."/>
            <person name="Damas J."/>
            <person name="Howe K."/>
            <person name="Mountcastle J."/>
            <person name="Jarvis E.D."/>
        </authorList>
    </citation>
    <scope>NUCLEOTIDE SEQUENCE [LARGE SCALE GENOMIC DNA]</scope>
</reference>
<protein>
    <recommendedName>
        <fullName evidence="12">Cell surface A33 antigen</fullName>
    </recommendedName>
    <alternativeName>
        <fullName evidence="13">Glycoprotein A33</fullName>
    </alternativeName>
</protein>
<feature type="chain" id="PRO_5044626709" description="Cell surface A33 antigen" evidence="16">
    <location>
        <begin position="22"/>
        <end position="304"/>
    </location>
</feature>
<dbReference type="RefSeq" id="XP_032949905.1">
    <property type="nucleotide sequence ID" value="XM_033094014.1"/>
</dbReference>
<evidence type="ECO:0000256" key="13">
    <source>
        <dbReference type="ARBA" id="ARBA00083830"/>
    </source>
</evidence>
<evidence type="ECO:0000256" key="3">
    <source>
        <dbReference type="ARBA" id="ARBA00022729"/>
    </source>
</evidence>
<feature type="domain" description="Ig-like" evidence="17">
    <location>
        <begin position="144"/>
        <end position="224"/>
    </location>
</feature>
<evidence type="ECO:0000313" key="19">
    <source>
        <dbReference type="Ensembl" id="ENSRFEP00010027578.1"/>
    </source>
</evidence>
<keyword evidence="7" id="KW-1015">Disulfide bond</keyword>
<keyword evidence="8" id="KW-0325">Glycoprotein</keyword>
<name>A0A671FYA6_RHIFE</name>
<keyword evidence="6" id="KW-0564">Palmitate</keyword>
<dbReference type="KEGG" id="rfq:117015392"/>
<feature type="domain" description="Ig-like" evidence="17">
    <location>
        <begin position="17"/>
        <end position="134"/>
    </location>
</feature>
<dbReference type="InterPro" id="IPR013106">
    <property type="entry name" value="Ig_V-set"/>
</dbReference>
<organism evidence="19 20">
    <name type="scientific">Rhinolophus ferrumequinum</name>
    <name type="common">Greater horseshoe bat</name>
    <dbReference type="NCBI Taxonomy" id="59479"/>
    <lineage>
        <taxon>Eukaryota</taxon>
        <taxon>Metazoa</taxon>
        <taxon>Chordata</taxon>
        <taxon>Craniata</taxon>
        <taxon>Vertebrata</taxon>
        <taxon>Euteleostomi</taxon>
        <taxon>Mammalia</taxon>
        <taxon>Eutheria</taxon>
        <taxon>Laurasiatheria</taxon>
        <taxon>Chiroptera</taxon>
        <taxon>Yinpterochiroptera</taxon>
        <taxon>Rhinolophoidea</taxon>
        <taxon>Rhinolophidae</taxon>
        <taxon>Rhinolophinae</taxon>
        <taxon>Rhinolophus</taxon>
    </lineage>
</organism>
<dbReference type="OrthoDB" id="8825892at2759"/>
<evidence type="ECO:0000256" key="5">
    <source>
        <dbReference type="ARBA" id="ARBA00023136"/>
    </source>
</evidence>
<evidence type="ECO:0000256" key="12">
    <source>
        <dbReference type="ARBA" id="ARBA00071987"/>
    </source>
</evidence>
<keyword evidence="10" id="KW-0393">Immunoglobulin domain</keyword>
<dbReference type="AlphaFoldDB" id="A0A671FYA6"/>
<dbReference type="GeneTree" id="ENSGT00940000160248"/>
<evidence type="ECO:0000313" key="21">
    <source>
        <dbReference type="Proteomes" id="UP000585614"/>
    </source>
</evidence>
<keyword evidence="2 15" id="KW-0812">Transmembrane</keyword>
<feature type="compositionally biased region" description="Basic and acidic residues" evidence="14">
    <location>
        <begin position="267"/>
        <end position="288"/>
    </location>
</feature>
<keyword evidence="3 16" id="KW-0732">Signal</keyword>
<dbReference type="PANTHER" id="PTHR44969">
    <property type="entry name" value="CELL SURFACE A33 ANTIGEN"/>
    <property type="match status" value="1"/>
</dbReference>
<evidence type="ECO:0000259" key="17">
    <source>
        <dbReference type="PROSITE" id="PS50835"/>
    </source>
</evidence>
<reference evidence="19" key="5">
    <citation type="submission" date="2025-05" db="UniProtKB">
        <authorList>
            <consortium name="Ensembl"/>
        </authorList>
    </citation>
    <scope>IDENTIFICATION</scope>
</reference>
<dbReference type="PROSITE" id="PS50835">
    <property type="entry name" value="IG_LIKE"/>
    <property type="match status" value="2"/>
</dbReference>
<keyword evidence="5 15" id="KW-0472">Membrane</keyword>
<evidence type="ECO:0000256" key="2">
    <source>
        <dbReference type="ARBA" id="ARBA00022692"/>
    </source>
</evidence>
<evidence type="ECO:0000313" key="20">
    <source>
        <dbReference type="Proteomes" id="UP000472240"/>
    </source>
</evidence>
<comment type="subcellular location">
    <subcellularLocation>
        <location evidence="1">Membrane</location>
        <topology evidence="1">Single-pass type I membrane protein</topology>
    </subcellularLocation>
</comment>
<evidence type="ECO:0000256" key="15">
    <source>
        <dbReference type="SAM" id="Phobius"/>
    </source>
</evidence>
<accession>A0A671FYA6</accession>
<reference evidence="19 20" key="1">
    <citation type="journal article" date="2015" name="Annu Rev Anim Biosci">
        <title>The Genome 10K Project: a way forward.</title>
        <authorList>
            <person name="Koepfli K.P."/>
            <person name="Paten B."/>
            <person name="O'Brien S.J."/>
            <person name="Koepfli K.P."/>
            <person name="Paten B."/>
            <person name="Antunes A."/>
            <person name="Belov K."/>
            <person name="Bustamante C."/>
            <person name="Castoe T.A."/>
            <person name="Clawson H."/>
            <person name="Crawford A.J."/>
            <person name="Diekhans M."/>
            <person name="Distel D."/>
            <person name="Durbin R."/>
            <person name="Earl D."/>
            <person name="Fujita M.K."/>
            <person name="Gamble T."/>
            <person name="Georges A."/>
            <person name="Gemmell N."/>
            <person name="Gilbert M.T."/>
            <person name="Graves J.M."/>
            <person name="Green R.E."/>
            <person name="Hickey G."/>
            <person name="Jarvis E.D."/>
            <person name="Johnson W."/>
            <person name="Komissarov A."/>
            <person name="Korf I."/>
            <person name="Kuhn R."/>
            <person name="Larkin D.M."/>
            <person name="Lewin H."/>
            <person name="Lopez J.V."/>
            <person name="Ma J."/>
            <person name="Marques-Bonet T."/>
            <person name="Miller W."/>
            <person name="Murphy R."/>
            <person name="Pevzner P."/>
            <person name="Shapiro B."/>
            <person name="Steiner C."/>
            <person name="Tamazian G."/>
            <person name="Venkatesh B."/>
            <person name="Wang J."/>
            <person name="Wayne R."/>
            <person name="Wiley E."/>
            <person name="Yang H."/>
            <person name="Zhang G."/>
            <person name="Haussler D."/>
            <person name="Ryder O."/>
            <person name="O'Brien S.J."/>
        </authorList>
    </citation>
    <scope>NUCLEOTIDE SEQUENCE</scope>
</reference>
<comment type="function">
    <text evidence="11">May play a role in cell-cell recognition and signaling.</text>
</comment>
<dbReference type="OMA" id="TEMSGYY"/>
<dbReference type="SUPFAM" id="SSF48726">
    <property type="entry name" value="Immunoglobulin"/>
    <property type="match status" value="2"/>
</dbReference>